<dbReference type="OrthoDB" id="445175at2759"/>
<reference evidence="1 2" key="1">
    <citation type="submission" date="2011-02" db="EMBL/GenBank/DDBJ databases">
        <title>The Genome Sequence of Sphaeroforma arctica JP610.</title>
        <authorList>
            <consortium name="The Broad Institute Genome Sequencing Platform"/>
            <person name="Russ C."/>
            <person name="Cuomo C."/>
            <person name="Young S.K."/>
            <person name="Zeng Q."/>
            <person name="Gargeya S."/>
            <person name="Alvarado L."/>
            <person name="Berlin A."/>
            <person name="Chapman S.B."/>
            <person name="Chen Z."/>
            <person name="Freedman E."/>
            <person name="Gellesch M."/>
            <person name="Goldberg J."/>
            <person name="Griggs A."/>
            <person name="Gujja S."/>
            <person name="Heilman E."/>
            <person name="Heiman D."/>
            <person name="Howarth C."/>
            <person name="Mehta T."/>
            <person name="Neiman D."/>
            <person name="Pearson M."/>
            <person name="Roberts A."/>
            <person name="Saif S."/>
            <person name="Shea T."/>
            <person name="Shenoy N."/>
            <person name="Sisk P."/>
            <person name="Stolte C."/>
            <person name="Sykes S."/>
            <person name="White J."/>
            <person name="Yandava C."/>
            <person name="Burger G."/>
            <person name="Gray M.W."/>
            <person name="Holland P.W.H."/>
            <person name="King N."/>
            <person name="Lang F.B.F."/>
            <person name="Roger A.J."/>
            <person name="Ruiz-Trillo I."/>
            <person name="Haas B."/>
            <person name="Nusbaum C."/>
            <person name="Birren B."/>
        </authorList>
    </citation>
    <scope>NUCLEOTIDE SEQUENCE [LARGE SCALE GENOMIC DNA]</scope>
    <source>
        <strain evidence="1 2">JP610</strain>
    </source>
</reference>
<dbReference type="InterPro" id="IPR013887">
    <property type="entry name" value="UPF0592"/>
</dbReference>
<dbReference type="AlphaFoldDB" id="A0A0L0FQU2"/>
<dbReference type="GeneID" id="25908970"/>
<accession>A0A0L0FQU2</accession>
<feature type="non-terminal residue" evidence="1">
    <location>
        <position position="484"/>
    </location>
</feature>
<organism evidence="1 2">
    <name type="scientific">Sphaeroforma arctica JP610</name>
    <dbReference type="NCBI Taxonomy" id="667725"/>
    <lineage>
        <taxon>Eukaryota</taxon>
        <taxon>Ichthyosporea</taxon>
        <taxon>Ichthyophonida</taxon>
        <taxon>Sphaeroforma</taxon>
    </lineage>
</organism>
<proteinExistence type="predicted"/>
<evidence type="ECO:0000313" key="2">
    <source>
        <dbReference type="Proteomes" id="UP000054560"/>
    </source>
</evidence>
<dbReference type="PANTHER" id="PTHR35397">
    <property type="entry name" value="C2 DOMAIN-CONTAINING PROTEIN-RELATED"/>
    <property type="match status" value="1"/>
</dbReference>
<evidence type="ECO:0000313" key="1">
    <source>
        <dbReference type="EMBL" id="KNC79130.1"/>
    </source>
</evidence>
<protein>
    <submittedName>
        <fullName evidence="1">Uncharacterized protein</fullName>
    </submittedName>
</protein>
<name>A0A0L0FQU2_9EUKA</name>
<dbReference type="Pfam" id="PF08578">
    <property type="entry name" value="DUF1765"/>
    <property type="match status" value="1"/>
</dbReference>
<sequence length="484" mass="55793">MTEHGISAESPVVMGESAAIKGGLSSWWKSHSHKKHAVVLPQEMDHMKSLINQLTIHYTKPYRKRIKTKEHEWMSGLVADVCSSHKVSMTSFVYSNHESMIGAVKIFLVIWNMMLNHLDDTVYENKKVAFQLIIACMQRSELVLLLHLFRRGPHADRPFELAKEVIIQVRSSMYRTLSYCLNKMNSRVMFGELKVFTAKVVCIACYMIPSILKKVQEAILPKAKRNTKIEEWGVAQFSLEESVSEALDPIMFEAIYNDFEDIPYVDKAVLKQMEETLPYGDTWVKDIESRQESFYHTAGILANHMYNRVVLHEGLQWHMVPGYRYVVKAVLIEMDKMSPDKYSNAMLRCQDFLICNPDTLTTLMALMFKNTRAQDIMQVSAAINHLDGWFSALEVNFPSLAHHLPKNFNYDLLLVAIERLLENEHCQVIMNTVNLLLAHYSTVFPYAHSYTCTAIERLLENEHCQVIMNTVNLLLAHVDILTHY</sequence>
<gene>
    <name evidence="1" type="ORF">SARC_08466</name>
</gene>
<dbReference type="PANTHER" id="PTHR35397:SF1">
    <property type="entry name" value="ARMADILLO-LIKE HELICAL DOMAIN-CONTAINING PROTEIN"/>
    <property type="match status" value="1"/>
</dbReference>
<dbReference type="EMBL" id="KQ242360">
    <property type="protein sequence ID" value="KNC79130.1"/>
    <property type="molecule type" value="Genomic_DNA"/>
</dbReference>
<dbReference type="Proteomes" id="UP000054560">
    <property type="component" value="Unassembled WGS sequence"/>
</dbReference>
<dbReference type="STRING" id="667725.A0A0L0FQU2"/>
<dbReference type="RefSeq" id="XP_014153032.1">
    <property type="nucleotide sequence ID" value="XM_014297557.1"/>
</dbReference>
<keyword evidence="2" id="KW-1185">Reference proteome</keyword>